<dbReference type="Proteomes" id="UP000012073">
    <property type="component" value="Unassembled WGS sequence"/>
</dbReference>
<dbReference type="RefSeq" id="XP_005710603.1">
    <property type="nucleotide sequence ID" value="XM_005710546.1"/>
</dbReference>
<name>R7QQB0_CHOCR</name>
<dbReference type="KEGG" id="ccp:CHC_T00010178001"/>
<accession>R7QQB0</accession>
<protein>
    <submittedName>
        <fullName evidence="1">Uncharacterized protein</fullName>
    </submittedName>
</protein>
<gene>
    <name evidence="1" type="ORF">CHC_T00010178001</name>
</gene>
<reference evidence="2" key="1">
    <citation type="journal article" date="2013" name="Proc. Natl. Acad. Sci. U.S.A.">
        <title>Genome structure and metabolic features in the red seaweed Chondrus crispus shed light on evolution of the Archaeplastida.</title>
        <authorList>
            <person name="Collen J."/>
            <person name="Porcel B."/>
            <person name="Carre W."/>
            <person name="Ball S.G."/>
            <person name="Chaparro C."/>
            <person name="Tonon T."/>
            <person name="Barbeyron T."/>
            <person name="Michel G."/>
            <person name="Noel B."/>
            <person name="Valentin K."/>
            <person name="Elias M."/>
            <person name="Artiguenave F."/>
            <person name="Arun A."/>
            <person name="Aury J.M."/>
            <person name="Barbosa-Neto J.F."/>
            <person name="Bothwell J.H."/>
            <person name="Bouget F.Y."/>
            <person name="Brillet L."/>
            <person name="Cabello-Hurtado F."/>
            <person name="Capella-Gutierrez S."/>
            <person name="Charrier B."/>
            <person name="Cladiere L."/>
            <person name="Cock J.M."/>
            <person name="Coelho S.M."/>
            <person name="Colleoni C."/>
            <person name="Czjzek M."/>
            <person name="Da Silva C."/>
            <person name="Delage L."/>
            <person name="Denoeud F."/>
            <person name="Deschamps P."/>
            <person name="Dittami S.M."/>
            <person name="Gabaldon T."/>
            <person name="Gachon C.M."/>
            <person name="Groisillier A."/>
            <person name="Herve C."/>
            <person name="Jabbari K."/>
            <person name="Katinka M."/>
            <person name="Kloareg B."/>
            <person name="Kowalczyk N."/>
            <person name="Labadie K."/>
            <person name="Leblanc C."/>
            <person name="Lopez P.J."/>
            <person name="McLachlan D.H."/>
            <person name="Meslet-Cladiere L."/>
            <person name="Moustafa A."/>
            <person name="Nehr Z."/>
            <person name="Nyvall Collen P."/>
            <person name="Panaud O."/>
            <person name="Partensky F."/>
            <person name="Poulain J."/>
            <person name="Rensing S.A."/>
            <person name="Rousvoal S."/>
            <person name="Samson G."/>
            <person name="Symeonidi A."/>
            <person name="Weissenbach J."/>
            <person name="Zambounis A."/>
            <person name="Wincker P."/>
            <person name="Boyen C."/>
        </authorList>
    </citation>
    <scope>NUCLEOTIDE SEQUENCE [LARGE SCALE GENOMIC DNA]</scope>
    <source>
        <strain evidence="2">cv. Stackhouse</strain>
    </source>
</reference>
<evidence type="ECO:0000313" key="2">
    <source>
        <dbReference type="Proteomes" id="UP000012073"/>
    </source>
</evidence>
<dbReference type="AlphaFoldDB" id="R7QQB0"/>
<dbReference type="EMBL" id="HG002154">
    <property type="protein sequence ID" value="CDF40309.1"/>
    <property type="molecule type" value="Genomic_DNA"/>
</dbReference>
<sequence length="39" mass="4502">MLGWITNTNRGELEVSNTERKNDCPAERGLYCDMDQQRG</sequence>
<dbReference type="GeneID" id="17318305"/>
<dbReference type="Gramene" id="CDF40309">
    <property type="protein sequence ID" value="CDF40309"/>
    <property type="gene ID" value="CHC_T00010178001"/>
</dbReference>
<keyword evidence="2" id="KW-1185">Reference proteome</keyword>
<organism evidence="1 2">
    <name type="scientific">Chondrus crispus</name>
    <name type="common">Carrageen Irish moss</name>
    <name type="synonym">Polymorpha crispa</name>
    <dbReference type="NCBI Taxonomy" id="2769"/>
    <lineage>
        <taxon>Eukaryota</taxon>
        <taxon>Rhodophyta</taxon>
        <taxon>Florideophyceae</taxon>
        <taxon>Rhodymeniophycidae</taxon>
        <taxon>Gigartinales</taxon>
        <taxon>Gigartinaceae</taxon>
        <taxon>Chondrus</taxon>
    </lineage>
</organism>
<evidence type="ECO:0000313" key="1">
    <source>
        <dbReference type="EMBL" id="CDF40309.1"/>
    </source>
</evidence>
<proteinExistence type="predicted"/>